<protein>
    <recommendedName>
        <fullName evidence="4">Chromo domain-containing protein</fullName>
    </recommendedName>
</protein>
<dbReference type="RefSeq" id="XP_021872183.1">
    <property type="nucleotide sequence ID" value="XM_022015256.1"/>
</dbReference>
<dbReference type="PROSITE" id="PS50013">
    <property type="entry name" value="CHROMO_2"/>
    <property type="match status" value="1"/>
</dbReference>
<dbReference type="CDD" id="cd00024">
    <property type="entry name" value="CD_CSD"/>
    <property type="match status" value="1"/>
</dbReference>
<evidence type="ECO:0000256" key="2">
    <source>
        <dbReference type="ARBA" id="ARBA00023242"/>
    </source>
</evidence>
<sequence length="99" mass="10998">MARLKSQSRSAGPKEAMDVDGVENIVDAPEEEAKAATNGAAEGEEEQEEGDGDEEEEEEGEYEVESIVDHKMQNGKYIYLVSWKGYGPEHNTWEPEAHV</sequence>
<dbReference type="OrthoDB" id="433924at2759"/>
<keyword evidence="6" id="KW-1185">Reference proteome</keyword>
<evidence type="ECO:0000256" key="3">
    <source>
        <dbReference type="SAM" id="MobiDB-lite"/>
    </source>
</evidence>
<dbReference type="InterPro" id="IPR023780">
    <property type="entry name" value="Chromo_domain"/>
</dbReference>
<dbReference type="InterPro" id="IPR016197">
    <property type="entry name" value="Chromo-like_dom_sf"/>
</dbReference>
<evidence type="ECO:0000256" key="1">
    <source>
        <dbReference type="ARBA" id="ARBA00004123"/>
    </source>
</evidence>
<dbReference type="AlphaFoldDB" id="A0A1Y1UJM8"/>
<dbReference type="GO" id="GO:0005634">
    <property type="term" value="C:nucleus"/>
    <property type="evidence" value="ECO:0007669"/>
    <property type="project" value="UniProtKB-SubCell"/>
</dbReference>
<feature type="compositionally biased region" description="Polar residues" evidence="3">
    <location>
        <begin position="1"/>
        <end position="10"/>
    </location>
</feature>
<comment type="caution">
    <text evidence="5">The sequence shown here is derived from an EMBL/GenBank/DDBJ whole genome shotgun (WGS) entry which is preliminary data.</text>
</comment>
<dbReference type="STRING" id="4999.A0A1Y1UJM8"/>
<dbReference type="SUPFAM" id="SSF54160">
    <property type="entry name" value="Chromo domain-like"/>
    <property type="match status" value="1"/>
</dbReference>
<feature type="domain" description="Chromo" evidence="4">
    <location>
        <begin position="62"/>
        <end position="99"/>
    </location>
</feature>
<comment type="subcellular location">
    <subcellularLocation>
        <location evidence="1">Nucleus</location>
    </subcellularLocation>
</comment>
<keyword evidence="2" id="KW-0539">Nucleus</keyword>
<dbReference type="GeneID" id="33557064"/>
<evidence type="ECO:0000313" key="6">
    <source>
        <dbReference type="Proteomes" id="UP000193218"/>
    </source>
</evidence>
<feature type="compositionally biased region" description="Acidic residues" evidence="3">
    <location>
        <begin position="42"/>
        <end position="66"/>
    </location>
</feature>
<reference evidence="5 6" key="1">
    <citation type="submission" date="2017-03" db="EMBL/GenBank/DDBJ databases">
        <title>Widespread Adenine N6-methylation of Active Genes in Fungi.</title>
        <authorList>
            <consortium name="DOE Joint Genome Institute"/>
            <person name="Mondo S.J."/>
            <person name="Dannebaum R.O."/>
            <person name="Kuo R.C."/>
            <person name="Louie K.B."/>
            <person name="Bewick A.J."/>
            <person name="Labutti K."/>
            <person name="Haridas S."/>
            <person name="Kuo A."/>
            <person name="Salamov A."/>
            <person name="Ahrendt S.R."/>
            <person name="Lau R."/>
            <person name="Bowen B.P."/>
            <person name="Lipzen A."/>
            <person name="Sullivan W."/>
            <person name="Andreopoulos W.B."/>
            <person name="Clum A."/>
            <person name="Lindquist E."/>
            <person name="Daum C."/>
            <person name="Northen T.R."/>
            <person name="Ramamoorthy G."/>
            <person name="Schmitz R.J."/>
            <person name="Gryganskyi A."/>
            <person name="Culley D."/>
            <person name="Magnuson J."/>
            <person name="James T.Y."/>
            <person name="O'Malley M.A."/>
            <person name="Stajich J.E."/>
            <person name="Spatafora J.W."/>
            <person name="Visel A."/>
            <person name="Grigoriev I.V."/>
        </authorList>
    </citation>
    <scope>NUCLEOTIDE SEQUENCE [LARGE SCALE GENOMIC DNA]</scope>
    <source>
        <strain evidence="5 6">NRRL Y-17943</strain>
    </source>
</reference>
<dbReference type="EMBL" id="NBSH01000004">
    <property type="protein sequence ID" value="ORX38261.1"/>
    <property type="molecule type" value="Genomic_DNA"/>
</dbReference>
<dbReference type="InterPro" id="IPR051219">
    <property type="entry name" value="Heterochromatin_chromo-domain"/>
</dbReference>
<dbReference type="Pfam" id="PF00385">
    <property type="entry name" value="Chromo"/>
    <property type="match status" value="1"/>
</dbReference>
<dbReference type="InterPro" id="IPR000953">
    <property type="entry name" value="Chromo/chromo_shadow_dom"/>
</dbReference>
<evidence type="ECO:0000313" key="5">
    <source>
        <dbReference type="EMBL" id="ORX38261.1"/>
    </source>
</evidence>
<proteinExistence type="predicted"/>
<dbReference type="PRINTS" id="PR00504">
    <property type="entry name" value="CHROMODOMAIN"/>
</dbReference>
<dbReference type="InParanoid" id="A0A1Y1UJM8"/>
<organism evidence="5 6">
    <name type="scientific">Kockovaella imperatae</name>
    <dbReference type="NCBI Taxonomy" id="4999"/>
    <lineage>
        <taxon>Eukaryota</taxon>
        <taxon>Fungi</taxon>
        <taxon>Dikarya</taxon>
        <taxon>Basidiomycota</taxon>
        <taxon>Agaricomycotina</taxon>
        <taxon>Tremellomycetes</taxon>
        <taxon>Tremellales</taxon>
        <taxon>Cuniculitremaceae</taxon>
        <taxon>Kockovaella</taxon>
    </lineage>
</organism>
<dbReference type="GO" id="GO:0006338">
    <property type="term" value="P:chromatin remodeling"/>
    <property type="evidence" value="ECO:0007669"/>
    <property type="project" value="UniProtKB-ARBA"/>
</dbReference>
<dbReference type="PANTHER" id="PTHR22812">
    <property type="entry name" value="CHROMOBOX PROTEIN"/>
    <property type="match status" value="1"/>
</dbReference>
<dbReference type="Gene3D" id="2.40.50.40">
    <property type="match status" value="1"/>
</dbReference>
<name>A0A1Y1UJM8_9TREE</name>
<dbReference type="InterPro" id="IPR017984">
    <property type="entry name" value="Chromo_dom_subgr"/>
</dbReference>
<feature type="region of interest" description="Disordered" evidence="3">
    <location>
        <begin position="1"/>
        <end position="68"/>
    </location>
</feature>
<gene>
    <name evidence="5" type="ORF">BD324DRAFT_620189</name>
</gene>
<dbReference type="Proteomes" id="UP000193218">
    <property type="component" value="Unassembled WGS sequence"/>
</dbReference>
<dbReference type="SMART" id="SM00298">
    <property type="entry name" value="CHROMO"/>
    <property type="match status" value="1"/>
</dbReference>
<accession>A0A1Y1UJM8</accession>
<evidence type="ECO:0000259" key="4">
    <source>
        <dbReference type="PROSITE" id="PS50013"/>
    </source>
</evidence>